<organism evidence="1 2">
    <name type="scientific">Thelohanellus kitauei</name>
    <name type="common">Myxosporean</name>
    <dbReference type="NCBI Taxonomy" id="669202"/>
    <lineage>
        <taxon>Eukaryota</taxon>
        <taxon>Metazoa</taxon>
        <taxon>Cnidaria</taxon>
        <taxon>Myxozoa</taxon>
        <taxon>Myxosporea</taxon>
        <taxon>Bivalvulida</taxon>
        <taxon>Platysporina</taxon>
        <taxon>Myxobolidae</taxon>
        <taxon>Thelohanellus</taxon>
    </lineage>
</organism>
<evidence type="ECO:0000313" key="2">
    <source>
        <dbReference type="Proteomes" id="UP000031668"/>
    </source>
</evidence>
<evidence type="ECO:0000313" key="1">
    <source>
        <dbReference type="EMBL" id="KII68549.1"/>
    </source>
</evidence>
<gene>
    <name evidence="1" type="ORF">RF11_02835</name>
</gene>
<sequence length="130" mass="15848">MLGPLAFVETQRVFEYFEVLEDELERQVTSRKIFIDRFHRRIRSAPVYDINMWNQKNRVAQSLQRTNNAIEGWHRAFSNMVDSHHPNIYKFLEFLKKEQALVDYRLDIAQYLPIIQEPDHPEYRHMNREL</sequence>
<proteinExistence type="predicted"/>
<name>A0A0C2ISY4_THEKT</name>
<protein>
    <submittedName>
        <fullName evidence="1">Uncharacterized protein</fullName>
    </submittedName>
</protein>
<keyword evidence="2" id="KW-1185">Reference proteome</keyword>
<reference evidence="1 2" key="1">
    <citation type="journal article" date="2014" name="Genome Biol. Evol.">
        <title>The genome of the myxosporean Thelohanellus kitauei shows adaptations to nutrient acquisition within its fish host.</title>
        <authorList>
            <person name="Yang Y."/>
            <person name="Xiong J."/>
            <person name="Zhou Z."/>
            <person name="Huo F."/>
            <person name="Miao W."/>
            <person name="Ran C."/>
            <person name="Liu Y."/>
            <person name="Zhang J."/>
            <person name="Feng J."/>
            <person name="Wang M."/>
            <person name="Wang M."/>
            <person name="Wang L."/>
            <person name="Yao B."/>
        </authorList>
    </citation>
    <scope>NUCLEOTIDE SEQUENCE [LARGE SCALE GENOMIC DNA]</scope>
    <source>
        <strain evidence="1">Wuqing</strain>
    </source>
</reference>
<dbReference type="OMA" id="CEGWHRE"/>
<comment type="caution">
    <text evidence="1">The sequence shown here is derived from an EMBL/GenBank/DDBJ whole genome shotgun (WGS) entry which is preliminary data.</text>
</comment>
<dbReference type="OrthoDB" id="10067596at2759"/>
<dbReference type="AlphaFoldDB" id="A0A0C2ISY4"/>
<dbReference type="EMBL" id="JWZT01002804">
    <property type="protein sequence ID" value="KII68549.1"/>
    <property type="molecule type" value="Genomic_DNA"/>
</dbReference>
<dbReference type="Proteomes" id="UP000031668">
    <property type="component" value="Unassembled WGS sequence"/>
</dbReference>
<accession>A0A0C2ISY4</accession>